<evidence type="ECO:0000313" key="1">
    <source>
        <dbReference type="EMBL" id="KAF2866159.1"/>
    </source>
</evidence>
<dbReference type="Proteomes" id="UP000481861">
    <property type="component" value="Unassembled WGS sequence"/>
</dbReference>
<dbReference type="EMBL" id="JAADJZ010000029">
    <property type="protein sequence ID" value="KAF2866159.1"/>
    <property type="molecule type" value="Genomic_DNA"/>
</dbReference>
<evidence type="ECO:0000313" key="2">
    <source>
        <dbReference type="Proteomes" id="UP000481861"/>
    </source>
</evidence>
<comment type="caution">
    <text evidence="1">The sequence shown here is derived from an EMBL/GenBank/DDBJ whole genome shotgun (WGS) entry which is preliminary data.</text>
</comment>
<sequence length="170" mass="19322">MRCTRRLFSDANLDIHPTFSSSIRCIIMYGCIQLVSETSLSLRSYILVPISTNHYFWVKRDVLYAPHDVLLSTATLVFPTTVEIIPSSTTTNTNPCTFSSDETLSMMSRHGDIMQPRRGILKYSSSRVALERTLNDDDQATRNNSTLYTRTSRLFHWFTVPDSVGTKTAK</sequence>
<proteinExistence type="predicted"/>
<organism evidence="1 2">
    <name type="scientific">Massariosphaeria phaeospora</name>
    <dbReference type="NCBI Taxonomy" id="100035"/>
    <lineage>
        <taxon>Eukaryota</taxon>
        <taxon>Fungi</taxon>
        <taxon>Dikarya</taxon>
        <taxon>Ascomycota</taxon>
        <taxon>Pezizomycotina</taxon>
        <taxon>Dothideomycetes</taxon>
        <taxon>Pleosporomycetidae</taxon>
        <taxon>Pleosporales</taxon>
        <taxon>Pleosporales incertae sedis</taxon>
        <taxon>Massariosphaeria</taxon>
    </lineage>
</organism>
<dbReference type="AlphaFoldDB" id="A0A7C8M2L4"/>
<gene>
    <name evidence="1" type="ORF">BDV95DRAFT_214167</name>
</gene>
<accession>A0A7C8M2L4</accession>
<keyword evidence="2" id="KW-1185">Reference proteome</keyword>
<reference evidence="1 2" key="1">
    <citation type="submission" date="2020-01" db="EMBL/GenBank/DDBJ databases">
        <authorList>
            <consortium name="DOE Joint Genome Institute"/>
            <person name="Haridas S."/>
            <person name="Albert R."/>
            <person name="Binder M."/>
            <person name="Bloem J."/>
            <person name="Labutti K."/>
            <person name="Salamov A."/>
            <person name="Andreopoulos B."/>
            <person name="Baker S.E."/>
            <person name="Barry K."/>
            <person name="Bills G."/>
            <person name="Bluhm B.H."/>
            <person name="Cannon C."/>
            <person name="Castanera R."/>
            <person name="Culley D.E."/>
            <person name="Daum C."/>
            <person name="Ezra D."/>
            <person name="Gonzalez J.B."/>
            <person name="Henrissat B."/>
            <person name="Kuo A."/>
            <person name="Liang C."/>
            <person name="Lipzen A."/>
            <person name="Lutzoni F."/>
            <person name="Magnuson J."/>
            <person name="Mondo S."/>
            <person name="Nolan M."/>
            <person name="Ohm R."/>
            <person name="Pangilinan J."/>
            <person name="Park H.-J.H."/>
            <person name="Ramirez L."/>
            <person name="Alfaro M."/>
            <person name="Sun H."/>
            <person name="Tritt A."/>
            <person name="Yoshinaga Y."/>
            <person name="Zwiers L.-H.L."/>
            <person name="Turgeon B.G."/>
            <person name="Goodwin S.B."/>
            <person name="Spatafora J.W."/>
            <person name="Crous P.W."/>
            <person name="Grigoriev I.V."/>
        </authorList>
    </citation>
    <scope>NUCLEOTIDE SEQUENCE [LARGE SCALE GENOMIC DNA]</scope>
    <source>
        <strain evidence="1 2">CBS 611.86</strain>
    </source>
</reference>
<name>A0A7C8M2L4_9PLEO</name>
<protein>
    <submittedName>
        <fullName evidence="1">Uncharacterized protein</fullName>
    </submittedName>
</protein>